<gene>
    <name evidence="3" type="ORF">D1970_04655</name>
</gene>
<proteinExistence type="predicted"/>
<feature type="region of interest" description="Disordered" evidence="1">
    <location>
        <begin position="70"/>
        <end position="89"/>
    </location>
</feature>
<dbReference type="AlphaFoldDB" id="A0A398BIC0"/>
<evidence type="ECO:0000313" key="4">
    <source>
        <dbReference type="Proteomes" id="UP000265816"/>
    </source>
</evidence>
<accession>A0A398BIC0</accession>
<dbReference type="OrthoDB" id="2428534at2"/>
<dbReference type="RefSeq" id="WP_119111730.1">
    <property type="nucleotide sequence ID" value="NZ_CBCSEO010000007.1"/>
</dbReference>
<feature type="region of interest" description="Disordered" evidence="1">
    <location>
        <begin position="21"/>
        <end position="44"/>
    </location>
</feature>
<organism evidence="3 4">
    <name type="scientific">Mesobacillus zeae</name>
    <dbReference type="NCBI Taxonomy" id="1917180"/>
    <lineage>
        <taxon>Bacteria</taxon>
        <taxon>Bacillati</taxon>
        <taxon>Bacillota</taxon>
        <taxon>Bacilli</taxon>
        <taxon>Bacillales</taxon>
        <taxon>Bacillaceae</taxon>
        <taxon>Mesobacillus</taxon>
    </lineage>
</organism>
<protein>
    <recommendedName>
        <fullName evidence="5">Lipoprotein</fullName>
    </recommendedName>
</protein>
<feature type="signal peptide" evidence="2">
    <location>
        <begin position="1"/>
        <end position="19"/>
    </location>
</feature>
<dbReference type="PROSITE" id="PS51257">
    <property type="entry name" value="PROKAR_LIPOPROTEIN"/>
    <property type="match status" value="1"/>
</dbReference>
<evidence type="ECO:0000256" key="1">
    <source>
        <dbReference type="SAM" id="MobiDB-lite"/>
    </source>
</evidence>
<keyword evidence="4" id="KW-1185">Reference proteome</keyword>
<sequence>MKKFWLLAMALTFAIGLTACSGGKKEESSSESKKETEKAPESSAKSTLYKFYMDMSKTINDADADLNAYENAAPEEQTPEMKTKASESAANVSKALDQVEVPGELKDQKADLEAAIKDFSASYKAKAEELKKDEPSLDAANATFTTGEEKLGKAFESVKMKKPSLVKEVG</sequence>
<feature type="chain" id="PRO_5038580470" description="Lipoprotein" evidence="2">
    <location>
        <begin position="20"/>
        <end position="170"/>
    </location>
</feature>
<reference evidence="3 4" key="1">
    <citation type="submission" date="2018-08" db="EMBL/GenBank/DDBJ databases">
        <title>Bacillus jemisoniae sp. nov., Bacillus chryseoplanitiae sp. nov., Bacillus resnikiae sp. nov., and Bacillus frankliniae sp. nov., isolated from Viking spacecraft and associated surfaces.</title>
        <authorList>
            <person name="Seuylemezian A."/>
            <person name="Vaishampayan P."/>
        </authorList>
    </citation>
    <scope>NUCLEOTIDE SEQUENCE [LARGE SCALE GENOMIC DNA]</scope>
    <source>
        <strain evidence="3 4">JJ-247</strain>
    </source>
</reference>
<evidence type="ECO:0000256" key="2">
    <source>
        <dbReference type="SAM" id="SignalP"/>
    </source>
</evidence>
<evidence type="ECO:0000313" key="3">
    <source>
        <dbReference type="EMBL" id="RID87470.1"/>
    </source>
</evidence>
<dbReference type="EMBL" id="QWVT01000009">
    <property type="protein sequence ID" value="RID87470.1"/>
    <property type="molecule type" value="Genomic_DNA"/>
</dbReference>
<feature type="compositionally biased region" description="Basic and acidic residues" evidence="1">
    <location>
        <begin position="23"/>
        <end position="40"/>
    </location>
</feature>
<keyword evidence="2" id="KW-0732">Signal</keyword>
<evidence type="ECO:0008006" key="5">
    <source>
        <dbReference type="Google" id="ProtNLM"/>
    </source>
</evidence>
<dbReference type="Proteomes" id="UP000265816">
    <property type="component" value="Unassembled WGS sequence"/>
</dbReference>
<comment type="caution">
    <text evidence="3">The sequence shown here is derived from an EMBL/GenBank/DDBJ whole genome shotgun (WGS) entry which is preliminary data.</text>
</comment>
<name>A0A398BIC0_9BACI</name>